<feature type="compositionally biased region" description="Low complexity" evidence="1">
    <location>
        <begin position="91"/>
        <end position="103"/>
    </location>
</feature>
<dbReference type="AlphaFoldDB" id="A0A8T2CGK3"/>
<evidence type="ECO:0000313" key="3">
    <source>
        <dbReference type="Proteomes" id="UP000694251"/>
    </source>
</evidence>
<dbReference type="Proteomes" id="UP000694251">
    <property type="component" value="Chromosome 6"/>
</dbReference>
<protein>
    <recommendedName>
        <fullName evidence="4">RING-type domain-containing protein</fullName>
    </recommendedName>
</protein>
<dbReference type="PANTHER" id="PTHR46537">
    <property type="entry name" value="OS11G0578200 PROTEIN"/>
    <property type="match status" value="1"/>
</dbReference>
<reference evidence="2 3" key="1">
    <citation type="submission" date="2020-12" db="EMBL/GenBank/DDBJ databases">
        <title>Concerted genomic and epigenomic changes stabilize Arabidopsis allopolyploids.</title>
        <authorList>
            <person name="Chen Z."/>
        </authorList>
    </citation>
    <scope>NUCLEOTIDE SEQUENCE [LARGE SCALE GENOMIC DNA]</scope>
    <source>
        <strain evidence="2">As9502</strain>
        <tissue evidence="2">Leaf</tissue>
    </source>
</reference>
<dbReference type="EMBL" id="JAEFBJ010000006">
    <property type="protein sequence ID" value="KAG7598529.1"/>
    <property type="molecule type" value="Genomic_DNA"/>
</dbReference>
<dbReference type="OrthoDB" id="337575at2759"/>
<keyword evidence="3" id="KW-1185">Reference proteome</keyword>
<name>A0A8T2CGK3_ARASU</name>
<accession>A0A8T2CGK3</accession>
<evidence type="ECO:0008006" key="4">
    <source>
        <dbReference type="Google" id="ProtNLM"/>
    </source>
</evidence>
<dbReference type="PANTHER" id="PTHR46537:SF3">
    <property type="entry name" value="E3 UBIQUITIN-PROTEIN LIGASE RING1A"/>
    <property type="match status" value="1"/>
</dbReference>
<feature type="region of interest" description="Disordered" evidence="1">
    <location>
        <begin position="87"/>
        <end position="108"/>
    </location>
</feature>
<organism evidence="2 3">
    <name type="scientific">Arabidopsis suecica</name>
    <name type="common">Swedish thale-cress</name>
    <name type="synonym">Cardaminopsis suecica</name>
    <dbReference type="NCBI Taxonomy" id="45249"/>
    <lineage>
        <taxon>Eukaryota</taxon>
        <taxon>Viridiplantae</taxon>
        <taxon>Streptophyta</taxon>
        <taxon>Embryophyta</taxon>
        <taxon>Tracheophyta</taxon>
        <taxon>Spermatophyta</taxon>
        <taxon>Magnoliopsida</taxon>
        <taxon>eudicotyledons</taxon>
        <taxon>Gunneridae</taxon>
        <taxon>Pentapetalae</taxon>
        <taxon>rosids</taxon>
        <taxon>malvids</taxon>
        <taxon>Brassicales</taxon>
        <taxon>Brassicaceae</taxon>
        <taxon>Camelineae</taxon>
        <taxon>Arabidopsis</taxon>
    </lineage>
</organism>
<gene>
    <name evidence="2" type="ORF">ISN44_As06g027670</name>
</gene>
<comment type="caution">
    <text evidence="2">The sequence shown here is derived from an EMBL/GenBank/DDBJ whole genome shotgun (WGS) entry which is preliminary data.</text>
</comment>
<sequence>MVNFSRLLKKVECPICLGILRKAQLCVECMTRFCKECIETSMKDLQCPSSCVCFPKHHSLKDDKLVDAIISCLDLDDNQYQKEVKVRGLASSSGDGDSPSYPSENQTTIREREKARLMYEIFGPEITDDSDETGSEEEFMETNLLPLESLKWGKRGKRSMRSGTCKRHMLGNHVEQHKNTQDEMDIQVLLVSMDASVIPNLQNPQVICKQNVTMKSLCEMYVAPYVEAQVDEIEMFVVNELVTESRVIDPHTDRVQIVKKEDNVGGLMRMYDFNKGHVIIGYMKTPSDNQE</sequence>
<evidence type="ECO:0000313" key="2">
    <source>
        <dbReference type="EMBL" id="KAG7598529.1"/>
    </source>
</evidence>
<evidence type="ECO:0000256" key="1">
    <source>
        <dbReference type="SAM" id="MobiDB-lite"/>
    </source>
</evidence>
<dbReference type="InterPro" id="IPR044592">
    <property type="entry name" value="RING1A/B"/>
</dbReference>
<proteinExistence type="predicted"/>